<evidence type="ECO:0000259" key="6">
    <source>
        <dbReference type="Pfam" id="PF00441"/>
    </source>
</evidence>
<dbReference type="GO" id="GO:0003995">
    <property type="term" value="F:acyl-CoA dehydrogenase activity"/>
    <property type="evidence" value="ECO:0007669"/>
    <property type="project" value="TreeGrafter"/>
</dbReference>
<dbReference type="SUPFAM" id="SSF56645">
    <property type="entry name" value="Acyl-CoA dehydrogenase NM domain-like"/>
    <property type="match status" value="1"/>
</dbReference>
<dbReference type="Gene3D" id="1.20.140.10">
    <property type="entry name" value="Butyryl-CoA Dehydrogenase, subunit A, domain 3"/>
    <property type="match status" value="1"/>
</dbReference>
<keyword evidence="5" id="KW-0560">Oxidoreductase</keyword>
<keyword evidence="9" id="KW-1185">Reference proteome</keyword>
<dbReference type="GO" id="GO:0050660">
    <property type="term" value="F:flavin adenine dinucleotide binding"/>
    <property type="evidence" value="ECO:0007669"/>
    <property type="project" value="InterPro"/>
</dbReference>
<dbReference type="InterPro" id="IPR036250">
    <property type="entry name" value="AcylCo_DH-like_C"/>
</dbReference>
<comment type="cofactor">
    <cofactor evidence="1">
        <name>FAD</name>
        <dbReference type="ChEBI" id="CHEBI:57692"/>
    </cofactor>
</comment>
<dbReference type="Gene3D" id="1.10.540.10">
    <property type="entry name" value="Acyl-CoA dehydrogenase/oxidase, N-terminal domain"/>
    <property type="match status" value="1"/>
</dbReference>
<sequence>MDFTYTQDQKSFRDAVRAAFMVEATPDVVREGWEHASGVAPALEALIAEQGLTALSVPEVFGGLGLSDTDWALLTQEFGYYAVPDALLTTSYPAACLIRELPDAANRQQAWLPALSEGRLSVAVGHPLSPLVGDADSADLLLLWHEDEVHAVWRADVDITPVASVDPSRRLCRVSWNPSSASRVADAGAGRELWQRLADRMALAIAGEQLGLTQRVLDLAIDYTAQRKQFGKPIGSFQAVKHLLADVAVKGEFAKPVFNRAAYALEHGHPNAGAYVSHARLACGDAAWLAARNGIQVHGAIGYTWECDLQIFMKRIWALESAWGDAAYHKARVADWVLADGAAGPGVTFA</sequence>
<keyword evidence="4" id="KW-0274">FAD</keyword>
<accession>A0A6B2KU66</accession>
<evidence type="ECO:0000313" key="8">
    <source>
        <dbReference type="EMBL" id="NDV13785.1"/>
    </source>
</evidence>
<dbReference type="AlphaFoldDB" id="A0A6B2KU66"/>
<comment type="caution">
    <text evidence="8">The sequence shown here is derived from an EMBL/GenBank/DDBJ whole genome shotgun (WGS) entry which is preliminary data.</text>
</comment>
<proteinExistence type="inferred from homology"/>
<keyword evidence="3" id="KW-0285">Flavoprotein</keyword>
<evidence type="ECO:0000256" key="1">
    <source>
        <dbReference type="ARBA" id="ARBA00001974"/>
    </source>
</evidence>
<dbReference type="InterPro" id="IPR009075">
    <property type="entry name" value="AcylCo_DH/oxidase_C"/>
</dbReference>
<evidence type="ECO:0000256" key="5">
    <source>
        <dbReference type="ARBA" id="ARBA00023002"/>
    </source>
</evidence>
<dbReference type="Pfam" id="PF02771">
    <property type="entry name" value="Acyl-CoA_dh_N"/>
    <property type="match status" value="1"/>
</dbReference>
<evidence type="ECO:0000256" key="3">
    <source>
        <dbReference type="ARBA" id="ARBA00022630"/>
    </source>
</evidence>
<dbReference type="Proteomes" id="UP000482578">
    <property type="component" value="Unassembled WGS sequence"/>
</dbReference>
<dbReference type="SUPFAM" id="SSF47203">
    <property type="entry name" value="Acyl-CoA dehydrogenase C-terminal domain-like"/>
    <property type="match status" value="1"/>
</dbReference>
<dbReference type="RefSeq" id="WP_163317064.1">
    <property type="nucleotide sequence ID" value="NZ_JAAGAA010000012.1"/>
</dbReference>
<name>A0A6B2KU66_9NEIS</name>
<evidence type="ECO:0000256" key="4">
    <source>
        <dbReference type="ARBA" id="ARBA00022827"/>
    </source>
</evidence>
<evidence type="ECO:0000259" key="7">
    <source>
        <dbReference type="Pfam" id="PF02771"/>
    </source>
</evidence>
<protein>
    <submittedName>
        <fullName evidence="8">Acyl-CoA/acyl-ACP dehydrogenase</fullName>
    </submittedName>
</protein>
<comment type="similarity">
    <text evidence="2">Belongs to the acyl-CoA dehydrogenase family.</text>
</comment>
<feature type="domain" description="Acyl-CoA dehydrogenase/oxidase N-terminal" evidence="7">
    <location>
        <begin position="6"/>
        <end position="118"/>
    </location>
</feature>
<dbReference type="InterPro" id="IPR037069">
    <property type="entry name" value="AcylCoA_DH/ox_N_sf"/>
</dbReference>
<gene>
    <name evidence="8" type="ORF">GZH52_13465</name>
</gene>
<evidence type="ECO:0000313" key="9">
    <source>
        <dbReference type="Proteomes" id="UP000482578"/>
    </source>
</evidence>
<evidence type="ECO:0000256" key="2">
    <source>
        <dbReference type="ARBA" id="ARBA00009347"/>
    </source>
</evidence>
<organism evidence="8 9">
    <name type="scientific">Crenobacter caeni</name>
    <dbReference type="NCBI Taxonomy" id="2705474"/>
    <lineage>
        <taxon>Bacteria</taxon>
        <taxon>Pseudomonadati</taxon>
        <taxon>Pseudomonadota</taxon>
        <taxon>Betaproteobacteria</taxon>
        <taxon>Neisseriales</taxon>
        <taxon>Neisseriaceae</taxon>
        <taxon>Crenobacter</taxon>
    </lineage>
</organism>
<dbReference type="PANTHER" id="PTHR43884">
    <property type="entry name" value="ACYL-COA DEHYDROGENASE"/>
    <property type="match status" value="1"/>
</dbReference>
<reference evidence="8 9" key="1">
    <citation type="submission" date="2020-02" db="EMBL/GenBank/DDBJ databases">
        <authorList>
            <person name="Yang Z."/>
        </authorList>
    </citation>
    <scope>NUCLEOTIDE SEQUENCE [LARGE SCALE GENOMIC DNA]</scope>
    <source>
        <strain evidence="8 9">HX-7-9</strain>
    </source>
</reference>
<dbReference type="PANTHER" id="PTHR43884:SF20">
    <property type="entry name" value="ACYL-COA DEHYDROGENASE FADE28"/>
    <property type="match status" value="1"/>
</dbReference>
<feature type="domain" description="Acyl-CoA dehydrogenase/oxidase C-terminal" evidence="6">
    <location>
        <begin position="190"/>
        <end position="337"/>
    </location>
</feature>
<dbReference type="InterPro" id="IPR009100">
    <property type="entry name" value="AcylCoA_DH/oxidase_NM_dom_sf"/>
</dbReference>
<dbReference type="InterPro" id="IPR013786">
    <property type="entry name" value="AcylCoA_DH/ox_N"/>
</dbReference>
<dbReference type="EMBL" id="JAAGAA010000012">
    <property type="protein sequence ID" value="NDV13785.1"/>
    <property type="molecule type" value="Genomic_DNA"/>
</dbReference>
<dbReference type="Pfam" id="PF00441">
    <property type="entry name" value="Acyl-CoA_dh_1"/>
    <property type="match status" value="1"/>
</dbReference>